<gene>
    <name evidence="2" type="ORF">WIS52_30360</name>
</gene>
<dbReference type="EMBL" id="JBEDNQ010000017">
    <property type="protein sequence ID" value="MEQ3554788.1"/>
    <property type="molecule type" value="Genomic_DNA"/>
</dbReference>
<evidence type="ECO:0008006" key="4">
    <source>
        <dbReference type="Google" id="ProtNLM"/>
    </source>
</evidence>
<reference evidence="2 3" key="1">
    <citation type="submission" date="2024-03" db="EMBL/GenBank/DDBJ databases">
        <title>Draft genome sequence of Pseudonocardia nematodicida JCM 31783.</title>
        <authorList>
            <person name="Butdee W."/>
            <person name="Duangmal K."/>
        </authorList>
    </citation>
    <scope>NUCLEOTIDE SEQUENCE [LARGE SCALE GENOMIC DNA]</scope>
    <source>
        <strain evidence="2 3">JCM 31783</strain>
    </source>
</reference>
<feature type="transmembrane region" description="Helical" evidence="1">
    <location>
        <begin position="91"/>
        <end position="112"/>
    </location>
</feature>
<keyword evidence="1" id="KW-0812">Transmembrane</keyword>
<organism evidence="2 3">
    <name type="scientific">Pseudonocardia nematodicida</name>
    <dbReference type="NCBI Taxonomy" id="1206997"/>
    <lineage>
        <taxon>Bacteria</taxon>
        <taxon>Bacillati</taxon>
        <taxon>Actinomycetota</taxon>
        <taxon>Actinomycetes</taxon>
        <taxon>Pseudonocardiales</taxon>
        <taxon>Pseudonocardiaceae</taxon>
        <taxon>Pseudonocardia</taxon>
    </lineage>
</organism>
<sequence length="304" mass="33220">MRRGGHGRLGHLYGHGHAGSYGYGGSWGHGGDRARLARRAARDAYRAARYDHRRERRLRRRGGPPGPPAPLVRMVIVSGAVVLVGSAVGMAVAFVVAQVMLLLVVGLLAFGIHNALRAATSPAADTDTESDHALRYRRERAEEAWRRARSDFAQVRAAYAAHEIDPSEVLRRPALSDVSVPSTARFVDAFAAAQALDTDDFPGEHTATSYVRAAEQARRSWEAATEAADRIRLAGFSPEERRTVERVLKLLTTARDSDSEPERLAAYSRARTELSRLDRAGVIHLPRPARAELDARARGELPGS</sequence>
<keyword evidence="1" id="KW-0472">Membrane</keyword>
<keyword evidence="3" id="KW-1185">Reference proteome</keyword>
<protein>
    <recommendedName>
        <fullName evidence="4">DUF4129 domain-containing protein</fullName>
    </recommendedName>
</protein>
<evidence type="ECO:0000313" key="2">
    <source>
        <dbReference type="EMBL" id="MEQ3554788.1"/>
    </source>
</evidence>
<dbReference type="RefSeq" id="WP_349301858.1">
    <property type="nucleotide sequence ID" value="NZ_JBEDNQ010000017.1"/>
</dbReference>
<evidence type="ECO:0000313" key="3">
    <source>
        <dbReference type="Proteomes" id="UP001494902"/>
    </source>
</evidence>
<keyword evidence="1" id="KW-1133">Transmembrane helix</keyword>
<evidence type="ECO:0000256" key="1">
    <source>
        <dbReference type="SAM" id="Phobius"/>
    </source>
</evidence>
<dbReference type="Proteomes" id="UP001494902">
    <property type="component" value="Unassembled WGS sequence"/>
</dbReference>
<name>A0ABV1KLC6_9PSEU</name>
<comment type="caution">
    <text evidence="2">The sequence shown here is derived from an EMBL/GenBank/DDBJ whole genome shotgun (WGS) entry which is preliminary data.</text>
</comment>
<proteinExistence type="predicted"/>
<accession>A0ABV1KLC6</accession>